<reference evidence="1 2" key="1">
    <citation type="journal article" date="2023" name="Plants (Basel)">
        <title>Bridging the Gap: Combining Genomics and Transcriptomics Approaches to Understand Stylosanthes scabra, an Orphan Legume from the Brazilian Caatinga.</title>
        <authorList>
            <person name="Ferreira-Neto J.R.C."/>
            <person name="da Silva M.D."/>
            <person name="Binneck E."/>
            <person name="de Melo N.F."/>
            <person name="da Silva R.H."/>
            <person name="de Melo A.L.T.M."/>
            <person name="Pandolfi V."/>
            <person name="Bustamante F.O."/>
            <person name="Brasileiro-Vidal A.C."/>
            <person name="Benko-Iseppon A.M."/>
        </authorList>
    </citation>
    <scope>NUCLEOTIDE SEQUENCE [LARGE SCALE GENOMIC DNA]</scope>
    <source>
        <tissue evidence="1">Leaves</tissue>
    </source>
</reference>
<accession>A0ABU6SAJ7</accession>
<name>A0ABU6SAJ7_9FABA</name>
<dbReference type="Proteomes" id="UP001341840">
    <property type="component" value="Unassembled WGS sequence"/>
</dbReference>
<sequence>MAPSFQPPPPLRRVLLEKTYNNLPNPNSIYEEGQFEEEKQDLDSINDVRQLEEQMEFRDFVLLVN</sequence>
<gene>
    <name evidence="1" type="ORF">PIB30_026095</name>
</gene>
<evidence type="ECO:0000313" key="2">
    <source>
        <dbReference type="Proteomes" id="UP001341840"/>
    </source>
</evidence>
<protein>
    <submittedName>
        <fullName evidence="1">Uncharacterized protein</fullName>
    </submittedName>
</protein>
<organism evidence="1 2">
    <name type="scientific">Stylosanthes scabra</name>
    <dbReference type="NCBI Taxonomy" id="79078"/>
    <lineage>
        <taxon>Eukaryota</taxon>
        <taxon>Viridiplantae</taxon>
        <taxon>Streptophyta</taxon>
        <taxon>Embryophyta</taxon>
        <taxon>Tracheophyta</taxon>
        <taxon>Spermatophyta</taxon>
        <taxon>Magnoliopsida</taxon>
        <taxon>eudicotyledons</taxon>
        <taxon>Gunneridae</taxon>
        <taxon>Pentapetalae</taxon>
        <taxon>rosids</taxon>
        <taxon>fabids</taxon>
        <taxon>Fabales</taxon>
        <taxon>Fabaceae</taxon>
        <taxon>Papilionoideae</taxon>
        <taxon>50 kb inversion clade</taxon>
        <taxon>dalbergioids sensu lato</taxon>
        <taxon>Dalbergieae</taxon>
        <taxon>Pterocarpus clade</taxon>
        <taxon>Stylosanthes</taxon>
    </lineage>
</organism>
<keyword evidence="2" id="KW-1185">Reference proteome</keyword>
<evidence type="ECO:0000313" key="1">
    <source>
        <dbReference type="EMBL" id="MED6133168.1"/>
    </source>
</evidence>
<dbReference type="EMBL" id="JASCZI010060512">
    <property type="protein sequence ID" value="MED6133168.1"/>
    <property type="molecule type" value="Genomic_DNA"/>
</dbReference>
<proteinExistence type="predicted"/>
<comment type="caution">
    <text evidence="1">The sequence shown here is derived from an EMBL/GenBank/DDBJ whole genome shotgun (WGS) entry which is preliminary data.</text>
</comment>